<dbReference type="Pfam" id="PF00172">
    <property type="entry name" value="Zn_clus"/>
    <property type="match status" value="1"/>
</dbReference>
<proteinExistence type="predicted"/>
<dbReference type="InterPro" id="IPR001138">
    <property type="entry name" value="Zn2Cys6_DnaBD"/>
</dbReference>
<dbReference type="PANTHER" id="PTHR47425">
    <property type="entry name" value="FARB-RELATED"/>
    <property type="match status" value="1"/>
</dbReference>
<keyword evidence="1" id="KW-0539">Nucleus</keyword>
<dbReference type="PROSITE" id="PS50048">
    <property type="entry name" value="ZN2_CY6_FUNGAL_2"/>
    <property type="match status" value="1"/>
</dbReference>
<dbReference type="OrthoDB" id="5153311at2759"/>
<dbReference type="SUPFAM" id="SSF57701">
    <property type="entry name" value="Zn2/Cys6 DNA-binding domain"/>
    <property type="match status" value="1"/>
</dbReference>
<dbReference type="PROSITE" id="PS00463">
    <property type="entry name" value="ZN2_CY6_FUNGAL_1"/>
    <property type="match status" value="1"/>
</dbReference>
<organism evidence="3 4">
    <name type="scientific">Dactylonectria macrodidyma</name>
    <dbReference type="NCBI Taxonomy" id="307937"/>
    <lineage>
        <taxon>Eukaryota</taxon>
        <taxon>Fungi</taxon>
        <taxon>Dikarya</taxon>
        <taxon>Ascomycota</taxon>
        <taxon>Pezizomycotina</taxon>
        <taxon>Sordariomycetes</taxon>
        <taxon>Hypocreomycetidae</taxon>
        <taxon>Hypocreales</taxon>
        <taxon>Nectriaceae</taxon>
        <taxon>Dactylonectria</taxon>
    </lineage>
</organism>
<name>A0A9P9DAG8_9HYPO</name>
<reference evidence="3" key="1">
    <citation type="journal article" date="2021" name="Nat. Commun.">
        <title>Genetic determinants of endophytism in the Arabidopsis root mycobiome.</title>
        <authorList>
            <person name="Mesny F."/>
            <person name="Miyauchi S."/>
            <person name="Thiergart T."/>
            <person name="Pickel B."/>
            <person name="Atanasova L."/>
            <person name="Karlsson M."/>
            <person name="Huettel B."/>
            <person name="Barry K.W."/>
            <person name="Haridas S."/>
            <person name="Chen C."/>
            <person name="Bauer D."/>
            <person name="Andreopoulos W."/>
            <person name="Pangilinan J."/>
            <person name="LaButti K."/>
            <person name="Riley R."/>
            <person name="Lipzen A."/>
            <person name="Clum A."/>
            <person name="Drula E."/>
            <person name="Henrissat B."/>
            <person name="Kohler A."/>
            <person name="Grigoriev I.V."/>
            <person name="Martin F.M."/>
            <person name="Hacquard S."/>
        </authorList>
    </citation>
    <scope>NUCLEOTIDE SEQUENCE</scope>
    <source>
        <strain evidence="3">MPI-CAGE-AT-0147</strain>
    </source>
</reference>
<gene>
    <name evidence="3" type="ORF">EDB81DRAFT_919617</name>
</gene>
<protein>
    <recommendedName>
        <fullName evidence="2">Zn(2)-C6 fungal-type domain-containing protein</fullName>
    </recommendedName>
</protein>
<dbReference type="InterPro" id="IPR036864">
    <property type="entry name" value="Zn2-C6_fun-type_DNA-bd_sf"/>
</dbReference>
<feature type="non-terminal residue" evidence="3">
    <location>
        <position position="1"/>
    </location>
</feature>
<evidence type="ECO:0000256" key="1">
    <source>
        <dbReference type="ARBA" id="ARBA00023242"/>
    </source>
</evidence>
<evidence type="ECO:0000313" key="3">
    <source>
        <dbReference type="EMBL" id="KAH7115678.1"/>
    </source>
</evidence>
<dbReference type="GO" id="GO:0008270">
    <property type="term" value="F:zinc ion binding"/>
    <property type="evidence" value="ECO:0007669"/>
    <property type="project" value="InterPro"/>
</dbReference>
<evidence type="ECO:0000313" key="4">
    <source>
        <dbReference type="Proteomes" id="UP000738349"/>
    </source>
</evidence>
<dbReference type="Gene3D" id="4.10.240.10">
    <property type="entry name" value="Zn(2)-C6 fungal-type DNA-binding domain"/>
    <property type="match status" value="1"/>
</dbReference>
<dbReference type="CDD" id="cd00067">
    <property type="entry name" value="GAL4"/>
    <property type="match status" value="1"/>
</dbReference>
<keyword evidence="4" id="KW-1185">Reference proteome</keyword>
<evidence type="ECO:0000259" key="2">
    <source>
        <dbReference type="PROSITE" id="PS50048"/>
    </source>
</evidence>
<dbReference type="EMBL" id="JAGMUV010000030">
    <property type="protein sequence ID" value="KAH7115678.1"/>
    <property type="molecule type" value="Genomic_DNA"/>
</dbReference>
<dbReference type="Proteomes" id="UP000738349">
    <property type="component" value="Unassembled WGS sequence"/>
</dbReference>
<dbReference type="PANTHER" id="PTHR47425:SF2">
    <property type="entry name" value="FARB-RELATED"/>
    <property type="match status" value="1"/>
</dbReference>
<accession>A0A9P9DAG8</accession>
<dbReference type="AlphaFoldDB" id="A0A9P9DAG8"/>
<dbReference type="SMART" id="SM00066">
    <property type="entry name" value="GAL4"/>
    <property type="match status" value="1"/>
</dbReference>
<dbReference type="InterPro" id="IPR052761">
    <property type="entry name" value="Fungal_Detox/Toxin_TFs"/>
</dbReference>
<sequence>MTPIQSNSSVSESKRRRSARACLACRKRKVRCDVTQDDSCTNCRLDGFTCEIAPRERRQKTDTMRTRYAGMTSLDQRNSNPKNEVTETVFGASFSQDNTWATIFLRAIRPLEEEFQLLLKRTNPDLQSFDCSVEATYPQLLTQKPTIFDSLCSDPSLDQGPDLPPYLEGVELARVYPGSTDAEIFTDFTDQLLHCCGKVGPVGGLGADTVKDRQNLDDSWDGGSSSRTVLPGSPLADSCSALSGVLVVPGRARTPSVSLA</sequence>
<feature type="domain" description="Zn(2)-C6 fungal-type" evidence="2">
    <location>
        <begin position="21"/>
        <end position="52"/>
    </location>
</feature>
<comment type="caution">
    <text evidence="3">The sequence shown here is derived from an EMBL/GenBank/DDBJ whole genome shotgun (WGS) entry which is preliminary data.</text>
</comment>
<dbReference type="GO" id="GO:0000981">
    <property type="term" value="F:DNA-binding transcription factor activity, RNA polymerase II-specific"/>
    <property type="evidence" value="ECO:0007669"/>
    <property type="project" value="InterPro"/>
</dbReference>